<evidence type="ECO:0000256" key="1">
    <source>
        <dbReference type="ARBA" id="ARBA00004651"/>
    </source>
</evidence>
<dbReference type="GO" id="GO:0015078">
    <property type="term" value="F:proton transmembrane transporter activity"/>
    <property type="evidence" value="ECO:0007669"/>
    <property type="project" value="TreeGrafter"/>
</dbReference>
<dbReference type="GO" id="GO:0005886">
    <property type="term" value="C:plasma membrane"/>
    <property type="evidence" value="ECO:0007669"/>
    <property type="project" value="UniProtKB-SubCell"/>
</dbReference>
<dbReference type="RefSeq" id="WP_284052278.1">
    <property type="nucleotide sequence ID" value="NZ_JAGRQC010000001.1"/>
</dbReference>
<dbReference type="NCBIfam" id="TIGR02847">
    <property type="entry name" value="CyoD"/>
    <property type="match status" value="1"/>
</dbReference>
<dbReference type="Proteomes" id="UP000676996">
    <property type="component" value="Unassembled WGS sequence"/>
</dbReference>
<evidence type="ECO:0000256" key="6">
    <source>
        <dbReference type="ARBA" id="ARBA00022475"/>
    </source>
</evidence>
<dbReference type="Pfam" id="PF03626">
    <property type="entry name" value="COX4_pro"/>
    <property type="match status" value="1"/>
</dbReference>
<evidence type="ECO:0000256" key="16">
    <source>
        <dbReference type="ARBA" id="ARBA00032185"/>
    </source>
</evidence>
<keyword evidence="8" id="KW-0249">Electron transport</keyword>
<feature type="transmembrane region" description="Helical" evidence="17">
    <location>
        <begin position="61"/>
        <end position="80"/>
    </location>
</feature>
<dbReference type="EMBL" id="JAGRQC010000001">
    <property type="protein sequence ID" value="MBR0550986.1"/>
    <property type="molecule type" value="Genomic_DNA"/>
</dbReference>
<evidence type="ECO:0000313" key="19">
    <source>
        <dbReference type="Proteomes" id="UP000676996"/>
    </source>
</evidence>
<gene>
    <name evidence="18" type="primary">cyoD</name>
    <name evidence="18" type="ORF">J7S20_00530</name>
</gene>
<dbReference type="InterPro" id="IPR005171">
    <property type="entry name" value="Cyt_c_oxidase_su4_prok"/>
</dbReference>
<dbReference type="InterPro" id="IPR014210">
    <property type="entry name" value="Cyt_o_ubiqinol_oxidase_su4"/>
</dbReference>
<comment type="function">
    <text evidence="12">Cytochrome bo(3) ubiquinol terminal oxidase is the component of the aerobic respiratory chain of E.coli that predominates when cells are grown at high aeration. Has proton pump activity across the membrane in addition to electron transfer, pumping 2 protons/electron.</text>
</comment>
<comment type="subunit">
    <text evidence="3">Heterooctamer of two A chains, two B chains, two C chains and two D chains.</text>
</comment>
<evidence type="ECO:0000256" key="12">
    <source>
        <dbReference type="ARBA" id="ARBA00025694"/>
    </source>
</evidence>
<evidence type="ECO:0000256" key="10">
    <source>
        <dbReference type="ARBA" id="ARBA00023002"/>
    </source>
</evidence>
<dbReference type="GO" id="GO:0019646">
    <property type="term" value="P:aerobic electron transport chain"/>
    <property type="evidence" value="ECO:0007669"/>
    <property type="project" value="TreeGrafter"/>
</dbReference>
<evidence type="ECO:0000256" key="17">
    <source>
        <dbReference type="SAM" id="Phobius"/>
    </source>
</evidence>
<dbReference type="GO" id="GO:0009486">
    <property type="term" value="F:cytochrome bo3 ubiquinol oxidase activity"/>
    <property type="evidence" value="ECO:0007669"/>
    <property type="project" value="InterPro"/>
</dbReference>
<evidence type="ECO:0000256" key="3">
    <source>
        <dbReference type="ARBA" id="ARBA00011700"/>
    </source>
</evidence>
<dbReference type="GO" id="GO:0009319">
    <property type="term" value="C:cytochrome o ubiquinol oxidase complex"/>
    <property type="evidence" value="ECO:0007669"/>
    <property type="project" value="TreeGrafter"/>
</dbReference>
<comment type="caution">
    <text evidence="18">The sequence shown here is derived from an EMBL/GenBank/DDBJ whole genome shotgun (WGS) entry which is preliminary data.</text>
</comment>
<dbReference type="PANTHER" id="PTHR36835">
    <property type="entry name" value="CYTOCHROME BO(3) UBIQUINOL OXIDASE SUBUNIT 4"/>
    <property type="match status" value="1"/>
</dbReference>
<name>A0A8T4IFE6_9SPHN</name>
<evidence type="ECO:0000256" key="8">
    <source>
        <dbReference type="ARBA" id="ARBA00022982"/>
    </source>
</evidence>
<keyword evidence="19" id="KW-1185">Reference proteome</keyword>
<feature type="transmembrane region" description="Helical" evidence="17">
    <location>
        <begin position="92"/>
        <end position="114"/>
    </location>
</feature>
<dbReference type="PANTHER" id="PTHR36835:SF1">
    <property type="entry name" value="CYTOCHROME BO(3) UBIQUINOL OXIDASE SUBUNIT 4"/>
    <property type="match status" value="1"/>
</dbReference>
<evidence type="ECO:0000256" key="7">
    <source>
        <dbReference type="ARBA" id="ARBA00022692"/>
    </source>
</evidence>
<comment type="subcellular location">
    <subcellularLocation>
        <location evidence="1">Cell membrane</location>
        <topology evidence="1">Multi-pass membrane protein</topology>
    </subcellularLocation>
</comment>
<feature type="transmembrane region" description="Helical" evidence="17">
    <location>
        <begin position="32"/>
        <end position="55"/>
    </location>
</feature>
<keyword evidence="9 17" id="KW-1133">Transmembrane helix</keyword>
<keyword evidence="11 17" id="KW-0472">Membrane</keyword>
<evidence type="ECO:0000313" key="18">
    <source>
        <dbReference type="EMBL" id="MBR0550986.1"/>
    </source>
</evidence>
<reference evidence="18" key="1">
    <citation type="submission" date="2021-04" db="EMBL/GenBank/DDBJ databases">
        <title>Ouciella asimina sp. nov., isolated from the surface seawater in the hydrothermal field of Okinawa Trough.</title>
        <authorList>
            <person name="Shuang W."/>
        </authorList>
    </citation>
    <scope>NUCLEOTIDE SEQUENCE</scope>
    <source>
        <strain evidence="18">LXI357</strain>
    </source>
</reference>
<evidence type="ECO:0000256" key="15">
    <source>
        <dbReference type="ARBA" id="ARBA00031887"/>
    </source>
</evidence>
<protein>
    <recommendedName>
        <fullName evidence="4">Cytochrome bo(3) ubiquinol oxidase subunit 4</fullName>
    </recommendedName>
    <alternativeName>
        <fullName evidence="16">Cytochrome o ubiquinol oxidase subunit 4</fullName>
    </alternativeName>
    <alternativeName>
        <fullName evidence="13">Oxidase bo(3) subunit 4</fullName>
    </alternativeName>
    <alternativeName>
        <fullName evidence="14">Ubiquinol oxidase polypeptide IV</fullName>
    </alternativeName>
    <alternativeName>
        <fullName evidence="15">Ubiquinol oxidase subunit 4</fullName>
    </alternativeName>
</protein>
<keyword evidence="10" id="KW-0560">Oxidoreductase</keyword>
<evidence type="ECO:0000256" key="11">
    <source>
        <dbReference type="ARBA" id="ARBA00023136"/>
    </source>
</evidence>
<evidence type="ECO:0000256" key="5">
    <source>
        <dbReference type="ARBA" id="ARBA00022448"/>
    </source>
</evidence>
<dbReference type="AlphaFoldDB" id="A0A8T4IFE6"/>
<evidence type="ECO:0000256" key="13">
    <source>
        <dbReference type="ARBA" id="ARBA00030071"/>
    </source>
</evidence>
<sequence>MSATPATHGTDHAHAHDDHHEAEMPHGSFKGYMIGFILSVILTAIPFALVMTGVLDRSTTVVAILAMAVVQIFVHMVYFLHMNFKVEGGWSMLALIFTVVFVLITLAGSIWVMYHMNTNMMPMSPAAMAQSG</sequence>
<comment type="similarity">
    <text evidence="2">Belongs to the cytochrome c oxidase bacterial subunit 4 family.</text>
</comment>
<accession>A0A8T4IFE6</accession>
<evidence type="ECO:0000256" key="14">
    <source>
        <dbReference type="ARBA" id="ARBA00030211"/>
    </source>
</evidence>
<evidence type="ECO:0000256" key="2">
    <source>
        <dbReference type="ARBA" id="ARBA00008079"/>
    </source>
</evidence>
<dbReference type="GO" id="GO:0015990">
    <property type="term" value="P:electron transport coupled proton transport"/>
    <property type="evidence" value="ECO:0007669"/>
    <property type="project" value="InterPro"/>
</dbReference>
<organism evidence="18 19">
    <name type="scientific">Stakelama marina</name>
    <dbReference type="NCBI Taxonomy" id="2826939"/>
    <lineage>
        <taxon>Bacteria</taxon>
        <taxon>Pseudomonadati</taxon>
        <taxon>Pseudomonadota</taxon>
        <taxon>Alphaproteobacteria</taxon>
        <taxon>Sphingomonadales</taxon>
        <taxon>Sphingomonadaceae</taxon>
        <taxon>Stakelama</taxon>
    </lineage>
</organism>
<keyword evidence="6" id="KW-1003">Cell membrane</keyword>
<proteinExistence type="inferred from homology"/>
<evidence type="ECO:0000256" key="9">
    <source>
        <dbReference type="ARBA" id="ARBA00022989"/>
    </source>
</evidence>
<evidence type="ECO:0000256" key="4">
    <source>
        <dbReference type="ARBA" id="ARBA00014689"/>
    </source>
</evidence>
<keyword evidence="7 17" id="KW-0812">Transmembrane</keyword>
<dbReference type="InterPro" id="IPR050968">
    <property type="entry name" value="Cytochrome_c_oxidase_bac_sub4"/>
</dbReference>
<keyword evidence="5" id="KW-0813">Transport</keyword>